<dbReference type="Pfam" id="PF01032">
    <property type="entry name" value="FecCD"/>
    <property type="match status" value="1"/>
</dbReference>
<evidence type="ECO:0000256" key="5">
    <source>
        <dbReference type="ARBA" id="ARBA00022692"/>
    </source>
</evidence>
<evidence type="ECO:0000256" key="2">
    <source>
        <dbReference type="ARBA" id="ARBA00007935"/>
    </source>
</evidence>
<dbReference type="InterPro" id="IPR037294">
    <property type="entry name" value="ABC_BtuC-like"/>
</dbReference>
<dbReference type="SUPFAM" id="SSF81345">
    <property type="entry name" value="ABC transporter involved in vitamin B12 uptake, BtuC"/>
    <property type="match status" value="1"/>
</dbReference>
<gene>
    <name evidence="9" type="ORF">ACFOEN_12890</name>
</gene>
<dbReference type="EMBL" id="JBHRTI010000007">
    <property type="protein sequence ID" value="MFC3148521.1"/>
    <property type="molecule type" value="Genomic_DNA"/>
</dbReference>
<feature type="transmembrane region" description="Helical" evidence="8">
    <location>
        <begin position="323"/>
        <end position="342"/>
    </location>
</feature>
<keyword evidence="7 8" id="KW-0472">Membrane</keyword>
<feature type="transmembrane region" description="Helical" evidence="8">
    <location>
        <begin position="100"/>
        <end position="120"/>
    </location>
</feature>
<feature type="transmembrane region" description="Helical" evidence="8">
    <location>
        <begin position="255"/>
        <end position="280"/>
    </location>
</feature>
<comment type="subcellular location">
    <subcellularLocation>
        <location evidence="1">Cell membrane</location>
        <topology evidence="1">Multi-pass membrane protein</topology>
    </subcellularLocation>
</comment>
<evidence type="ECO:0000256" key="1">
    <source>
        <dbReference type="ARBA" id="ARBA00004651"/>
    </source>
</evidence>
<dbReference type="PANTHER" id="PTHR30472">
    <property type="entry name" value="FERRIC ENTEROBACTIN TRANSPORT SYSTEM PERMEASE PROTEIN"/>
    <property type="match status" value="1"/>
</dbReference>
<feature type="transmembrane region" description="Helical" evidence="8">
    <location>
        <begin position="23"/>
        <end position="53"/>
    </location>
</feature>
<dbReference type="CDD" id="cd06550">
    <property type="entry name" value="TM_ABC_iron-siderophores_like"/>
    <property type="match status" value="1"/>
</dbReference>
<proteinExistence type="inferred from homology"/>
<feature type="transmembrane region" description="Helical" evidence="8">
    <location>
        <begin position="166"/>
        <end position="187"/>
    </location>
</feature>
<sequence>MTRLAPDTLFSPHGAARRQQRRLLLILLAMAMLLCAAGLAVGSEGFSIGRLIVDLVGPQASLILGEIRAPRTLGALAVGALLGLAGALAQALFRNPLADPFLLGSASGASLAVVALLALASGAGAGWLSAPWLFGLGLSGAAFIGALGGVLLALVLARGAQHSLRLLLAGVIVGMVLSAVGDLLGAWVPEVLRGRQAFLLGTTAYLSWTSVGLMGIALLLCLPPALRLSRLLDALSLGEDAAISLGLPITRLRMALVAVLALCTGVAVAQAGLVAFVGLVAPHLVRRYAPSASSFLLLASALTGGVLLLAADVLARGLIAPRELPVGVVTALLGGIYLLVLMHRGRTA</sequence>
<feature type="transmembrane region" description="Helical" evidence="8">
    <location>
        <begin position="132"/>
        <end position="154"/>
    </location>
</feature>
<evidence type="ECO:0000313" key="10">
    <source>
        <dbReference type="Proteomes" id="UP001595556"/>
    </source>
</evidence>
<evidence type="ECO:0000256" key="8">
    <source>
        <dbReference type="SAM" id="Phobius"/>
    </source>
</evidence>
<evidence type="ECO:0000256" key="4">
    <source>
        <dbReference type="ARBA" id="ARBA00022475"/>
    </source>
</evidence>
<dbReference type="Proteomes" id="UP001595556">
    <property type="component" value="Unassembled WGS sequence"/>
</dbReference>
<name>A0ABV7H7F6_9BURK</name>
<accession>A0ABV7H7F6</accession>
<feature type="transmembrane region" description="Helical" evidence="8">
    <location>
        <begin position="73"/>
        <end position="93"/>
    </location>
</feature>
<evidence type="ECO:0000256" key="6">
    <source>
        <dbReference type="ARBA" id="ARBA00022989"/>
    </source>
</evidence>
<evidence type="ECO:0000256" key="3">
    <source>
        <dbReference type="ARBA" id="ARBA00022448"/>
    </source>
</evidence>
<feature type="transmembrane region" description="Helical" evidence="8">
    <location>
        <begin position="199"/>
        <end position="222"/>
    </location>
</feature>
<dbReference type="PANTHER" id="PTHR30472:SF67">
    <property type="entry name" value="PERMEASE OF ABC TRANSPORTER-RELATED"/>
    <property type="match status" value="1"/>
</dbReference>
<organism evidence="9 10">
    <name type="scientific">Piscinibacterium candidicorallinum</name>
    <dbReference type="NCBI Taxonomy" id="1793872"/>
    <lineage>
        <taxon>Bacteria</taxon>
        <taxon>Pseudomonadati</taxon>
        <taxon>Pseudomonadota</taxon>
        <taxon>Betaproteobacteria</taxon>
        <taxon>Burkholderiales</taxon>
        <taxon>Piscinibacterium</taxon>
    </lineage>
</organism>
<keyword evidence="6 8" id="KW-1133">Transmembrane helix</keyword>
<keyword evidence="10" id="KW-1185">Reference proteome</keyword>
<dbReference type="RefSeq" id="WP_377304560.1">
    <property type="nucleotide sequence ID" value="NZ_CP180191.1"/>
</dbReference>
<comment type="similarity">
    <text evidence="2">Belongs to the binding-protein-dependent transport system permease family. FecCD subfamily.</text>
</comment>
<protein>
    <submittedName>
        <fullName evidence="9">FecCD family ABC transporter permease</fullName>
    </submittedName>
</protein>
<comment type="caution">
    <text evidence="9">The sequence shown here is derived from an EMBL/GenBank/DDBJ whole genome shotgun (WGS) entry which is preliminary data.</text>
</comment>
<evidence type="ECO:0000313" key="9">
    <source>
        <dbReference type="EMBL" id="MFC3148521.1"/>
    </source>
</evidence>
<feature type="transmembrane region" description="Helical" evidence="8">
    <location>
        <begin position="292"/>
        <end position="311"/>
    </location>
</feature>
<dbReference type="Gene3D" id="1.10.3470.10">
    <property type="entry name" value="ABC transporter involved in vitamin B12 uptake, BtuC"/>
    <property type="match status" value="1"/>
</dbReference>
<evidence type="ECO:0000256" key="7">
    <source>
        <dbReference type="ARBA" id="ARBA00023136"/>
    </source>
</evidence>
<keyword evidence="5 8" id="KW-0812">Transmembrane</keyword>
<keyword evidence="3" id="KW-0813">Transport</keyword>
<dbReference type="InterPro" id="IPR000522">
    <property type="entry name" value="ABC_transptr_permease_BtuC"/>
</dbReference>
<keyword evidence="4" id="KW-1003">Cell membrane</keyword>
<reference evidence="10" key="1">
    <citation type="journal article" date="2019" name="Int. J. Syst. Evol. Microbiol.">
        <title>The Global Catalogue of Microorganisms (GCM) 10K type strain sequencing project: providing services to taxonomists for standard genome sequencing and annotation.</title>
        <authorList>
            <consortium name="The Broad Institute Genomics Platform"/>
            <consortium name="The Broad Institute Genome Sequencing Center for Infectious Disease"/>
            <person name="Wu L."/>
            <person name="Ma J."/>
        </authorList>
    </citation>
    <scope>NUCLEOTIDE SEQUENCE [LARGE SCALE GENOMIC DNA]</scope>
    <source>
        <strain evidence="10">KCTC 52168</strain>
    </source>
</reference>